<dbReference type="AlphaFoldDB" id="A0AAN9S3M3"/>
<feature type="compositionally biased region" description="Polar residues" evidence="1">
    <location>
        <begin position="128"/>
        <end position="138"/>
    </location>
</feature>
<feature type="compositionally biased region" description="Basic and acidic residues" evidence="1">
    <location>
        <begin position="117"/>
        <end position="127"/>
    </location>
</feature>
<sequence>MGKGYKVECEQGIGNRGHILFLPSSKSAMLSCPIGLHEASHVNSTTFSLNNIFAITVKLTLSISMAGAQFLNLLNSSSRSSLAKPSRPLLYSPIKNYAQASKGKNGGLERTPSTAEEFERVAEERAKQAQNEVASQSLGKAMDGAEEASIGNPKVESVKNRYKGNQ</sequence>
<proteinExistence type="predicted"/>
<comment type="caution">
    <text evidence="2">The sequence shown here is derived from an EMBL/GenBank/DDBJ whole genome shotgun (WGS) entry which is preliminary data.</text>
</comment>
<protein>
    <submittedName>
        <fullName evidence="2">Uncharacterized protein</fullName>
    </submittedName>
</protein>
<evidence type="ECO:0000256" key="1">
    <source>
        <dbReference type="SAM" id="MobiDB-lite"/>
    </source>
</evidence>
<organism evidence="2 3">
    <name type="scientific">Psophocarpus tetragonolobus</name>
    <name type="common">Winged bean</name>
    <name type="synonym">Dolichos tetragonolobus</name>
    <dbReference type="NCBI Taxonomy" id="3891"/>
    <lineage>
        <taxon>Eukaryota</taxon>
        <taxon>Viridiplantae</taxon>
        <taxon>Streptophyta</taxon>
        <taxon>Embryophyta</taxon>
        <taxon>Tracheophyta</taxon>
        <taxon>Spermatophyta</taxon>
        <taxon>Magnoliopsida</taxon>
        <taxon>eudicotyledons</taxon>
        <taxon>Gunneridae</taxon>
        <taxon>Pentapetalae</taxon>
        <taxon>rosids</taxon>
        <taxon>fabids</taxon>
        <taxon>Fabales</taxon>
        <taxon>Fabaceae</taxon>
        <taxon>Papilionoideae</taxon>
        <taxon>50 kb inversion clade</taxon>
        <taxon>NPAAA clade</taxon>
        <taxon>indigoferoid/millettioid clade</taxon>
        <taxon>Phaseoleae</taxon>
        <taxon>Psophocarpus</taxon>
    </lineage>
</organism>
<evidence type="ECO:0000313" key="3">
    <source>
        <dbReference type="Proteomes" id="UP001386955"/>
    </source>
</evidence>
<gene>
    <name evidence="2" type="ORF">VNO78_27627</name>
</gene>
<name>A0AAN9S3M3_PSOTE</name>
<reference evidence="2 3" key="1">
    <citation type="submission" date="2024-01" db="EMBL/GenBank/DDBJ databases">
        <title>The genomes of 5 underutilized Papilionoideae crops provide insights into root nodulation and disease resistanc.</title>
        <authorList>
            <person name="Jiang F."/>
        </authorList>
    </citation>
    <scope>NUCLEOTIDE SEQUENCE [LARGE SCALE GENOMIC DNA]</scope>
    <source>
        <strain evidence="2">DUOXIRENSHENG_FW03</strain>
        <tissue evidence="2">Leaves</tissue>
    </source>
</reference>
<accession>A0AAN9S3M3</accession>
<feature type="region of interest" description="Disordered" evidence="1">
    <location>
        <begin position="99"/>
        <end position="166"/>
    </location>
</feature>
<evidence type="ECO:0000313" key="2">
    <source>
        <dbReference type="EMBL" id="KAK7387114.1"/>
    </source>
</evidence>
<keyword evidence="3" id="KW-1185">Reference proteome</keyword>
<dbReference type="Proteomes" id="UP001386955">
    <property type="component" value="Unassembled WGS sequence"/>
</dbReference>
<dbReference type="EMBL" id="JAYMYS010000007">
    <property type="protein sequence ID" value="KAK7387114.1"/>
    <property type="molecule type" value="Genomic_DNA"/>
</dbReference>